<dbReference type="Proteomes" id="UP001175211">
    <property type="component" value="Unassembled WGS sequence"/>
</dbReference>
<dbReference type="RefSeq" id="XP_060326606.1">
    <property type="nucleotide sequence ID" value="XM_060478010.1"/>
</dbReference>
<organism evidence="1 2">
    <name type="scientific">Armillaria tabescens</name>
    <name type="common">Ringless honey mushroom</name>
    <name type="synonym">Agaricus tabescens</name>
    <dbReference type="NCBI Taxonomy" id="1929756"/>
    <lineage>
        <taxon>Eukaryota</taxon>
        <taxon>Fungi</taxon>
        <taxon>Dikarya</taxon>
        <taxon>Basidiomycota</taxon>
        <taxon>Agaricomycotina</taxon>
        <taxon>Agaricomycetes</taxon>
        <taxon>Agaricomycetidae</taxon>
        <taxon>Agaricales</taxon>
        <taxon>Marasmiineae</taxon>
        <taxon>Physalacriaceae</taxon>
        <taxon>Desarmillaria</taxon>
    </lineage>
</organism>
<accession>A0AA39MVT0</accession>
<evidence type="ECO:0000313" key="2">
    <source>
        <dbReference type="Proteomes" id="UP001175211"/>
    </source>
</evidence>
<dbReference type="EMBL" id="JAUEPS010000040">
    <property type="protein sequence ID" value="KAK0448891.1"/>
    <property type="molecule type" value="Genomic_DNA"/>
</dbReference>
<protein>
    <submittedName>
        <fullName evidence="1">Uncharacterized protein</fullName>
    </submittedName>
</protein>
<name>A0AA39MVT0_ARMTA</name>
<sequence length="203" mass="22935">MSVQSSCFSIAARSFTIREMLDNLLIMRPSYSRYSDQESLSKRLRVISALTEIVPSLRRSLILNGDIPRRDAETLQTSQEFLCSAKILVQMAILSDEESTGVLETITRILRDSKLFAVLGPGRHHIVEFYSHMGNSYSASNRTVSPKARAIRSSPALKQLVDFMFSKEYPNFKAVFDLICGILAFGLEKHIQVPSAYNILYDF</sequence>
<reference evidence="1" key="1">
    <citation type="submission" date="2023-06" db="EMBL/GenBank/DDBJ databases">
        <authorList>
            <consortium name="Lawrence Berkeley National Laboratory"/>
            <person name="Ahrendt S."/>
            <person name="Sahu N."/>
            <person name="Indic B."/>
            <person name="Wong-Bajracharya J."/>
            <person name="Merenyi Z."/>
            <person name="Ke H.-M."/>
            <person name="Monk M."/>
            <person name="Kocsube S."/>
            <person name="Drula E."/>
            <person name="Lipzen A."/>
            <person name="Balint B."/>
            <person name="Henrissat B."/>
            <person name="Andreopoulos B."/>
            <person name="Martin F.M."/>
            <person name="Harder C.B."/>
            <person name="Rigling D."/>
            <person name="Ford K.L."/>
            <person name="Foster G.D."/>
            <person name="Pangilinan J."/>
            <person name="Papanicolaou A."/>
            <person name="Barry K."/>
            <person name="LaButti K."/>
            <person name="Viragh M."/>
            <person name="Koriabine M."/>
            <person name="Yan M."/>
            <person name="Riley R."/>
            <person name="Champramary S."/>
            <person name="Plett K.L."/>
            <person name="Tsai I.J."/>
            <person name="Slot J."/>
            <person name="Sipos G."/>
            <person name="Plett J."/>
            <person name="Nagy L.G."/>
            <person name="Grigoriev I.V."/>
        </authorList>
    </citation>
    <scope>NUCLEOTIDE SEQUENCE</scope>
    <source>
        <strain evidence="1">CCBAS 213</strain>
    </source>
</reference>
<comment type="caution">
    <text evidence="1">The sequence shown here is derived from an EMBL/GenBank/DDBJ whole genome shotgun (WGS) entry which is preliminary data.</text>
</comment>
<dbReference type="AlphaFoldDB" id="A0AA39MVT0"/>
<evidence type="ECO:0000313" key="1">
    <source>
        <dbReference type="EMBL" id="KAK0448891.1"/>
    </source>
</evidence>
<proteinExistence type="predicted"/>
<gene>
    <name evidence="1" type="ORF">EV420DRAFT_1647172</name>
</gene>
<keyword evidence="2" id="KW-1185">Reference proteome</keyword>
<dbReference type="GeneID" id="85361558"/>